<dbReference type="GO" id="GO:0044183">
    <property type="term" value="F:protein folding chaperone"/>
    <property type="evidence" value="ECO:0007669"/>
    <property type="project" value="InterPro"/>
</dbReference>
<dbReference type="KEGG" id="vg:40088317"/>
<dbReference type="SUPFAM" id="SSF50129">
    <property type="entry name" value="GroES-like"/>
    <property type="match status" value="1"/>
</dbReference>
<organism evidence="2 3">
    <name type="scientific">Agrobacterium phage Atu_ph07</name>
    <dbReference type="NCBI Taxonomy" id="2024264"/>
    <lineage>
        <taxon>Viruses</taxon>
        <taxon>Duplodnaviria</taxon>
        <taxon>Heunggongvirae</taxon>
        <taxon>Uroviricota</taxon>
        <taxon>Caudoviricetes</taxon>
        <taxon>Polybotosvirus</taxon>
        <taxon>Polybotosvirus Atuph07</taxon>
    </lineage>
</organism>
<dbReference type="EMBL" id="MF403008">
    <property type="protein sequence ID" value="ASV44742.1"/>
    <property type="molecule type" value="Genomic_DNA"/>
</dbReference>
<evidence type="ECO:0000313" key="3">
    <source>
        <dbReference type="Proteomes" id="UP000223025"/>
    </source>
</evidence>
<dbReference type="InterPro" id="IPR020818">
    <property type="entry name" value="Chaperonin_GroES"/>
</dbReference>
<dbReference type="GO" id="GO:0005524">
    <property type="term" value="F:ATP binding"/>
    <property type="evidence" value="ECO:0007669"/>
    <property type="project" value="InterPro"/>
</dbReference>
<keyword evidence="1" id="KW-0143">Chaperone</keyword>
<protein>
    <recommendedName>
        <fullName evidence="4">Co-chaperonin GroES</fullName>
    </recommendedName>
</protein>
<proteinExistence type="predicted"/>
<name>A0A223VZZ1_9CAUD</name>
<dbReference type="Proteomes" id="UP000223025">
    <property type="component" value="Segment"/>
</dbReference>
<accession>A0A223VZZ1</accession>
<dbReference type="InterPro" id="IPR037124">
    <property type="entry name" value="Chaperonin_GroES_sf"/>
</dbReference>
<reference evidence="2 3" key="1">
    <citation type="submission" date="2017-06" db="EMBL/GenBank/DDBJ databases">
        <authorList>
            <person name="Kim H.J."/>
            <person name="Triplett B.A."/>
        </authorList>
    </citation>
    <scope>NUCLEOTIDE SEQUENCE [LARGE SCALE GENOMIC DNA]</scope>
</reference>
<evidence type="ECO:0008006" key="4">
    <source>
        <dbReference type="Google" id="ProtNLM"/>
    </source>
</evidence>
<dbReference type="Pfam" id="PF00166">
    <property type="entry name" value="Cpn10"/>
    <property type="match status" value="1"/>
</dbReference>
<dbReference type="InterPro" id="IPR011032">
    <property type="entry name" value="GroES-like_sf"/>
</dbReference>
<dbReference type="RefSeq" id="YP_009611979.1">
    <property type="nucleotide sequence ID" value="NC_042013.1"/>
</dbReference>
<dbReference type="GeneID" id="40088317"/>
<dbReference type="SMR" id="A0A223VZZ1"/>
<keyword evidence="3" id="KW-1185">Reference proteome</keyword>
<evidence type="ECO:0000256" key="1">
    <source>
        <dbReference type="ARBA" id="ARBA00023186"/>
    </source>
</evidence>
<evidence type="ECO:0000313" key="2">
    <source>
        <dbReference type="EMBL" id="ASV44742.1"/>
    </source>
</evidence>
<sequence>MQFRDTKGRDVKPVSDHILVYEMEQGEKLTRGGIILRDDNGTQEGIKPRWCKVYKVGSKIDYVKPGEWLLVEHGRWTMGFNVSIESGDYYVQRIDNDAILLVSETKPLEVQ</sequence>
<dbReference type="Gene3D" id="2.30.33.40">
    <property type="entry name" value="GroES chaperonin"/>
    <property type="match status" value="1"/>
</dbReference>
<dbReference type="OrthoDB" id="18039at10239"/>